<dbReference type="EMBL" id="LGCK01000010">
    <property type="protein sequence ID" value="KPL71697.1"/>
    <property type="molecule type" value="Genomic_DNA"/>
</dbReference>
<organism evidence="2 3">
    <name type="scientific">Leptolinea tardivitalis</name>
    <dbReference type="NCBI Taxonomy" id="229920"/>
    <lineage>
        <taxon>Bacteria</taxon>
        <taxon>Bacillati</taxon>
        <taxon>Chloroflexota</taxon>
        <taxon>Anaerolineae</taxon>
        <taxon>Anaerolineales</taxon>
        <taxon>Anaerolineaceae</taxon>
        <taxon>Leptolinea</taxon>
    </lineage>
</organism>
<dbReference type="InterPro" id="IPR002372">
    <property type="entry name" value="PQQ_rpt_dom"/>
</dbReference>
<sequence>MNAPGEESQKMHKRRISLLLLFVTFSFLLSACGGTPAPASWPESLVVDKATLQKLTTDQAIADKQVDTLFVSSGSFVYAINAETGQEIGRYPEKAEGTNMYASAPALLNGSLYVGDYSSQFHSIDPTTRLQKWVKKDATGRFIASPVMIDDLILAPNADGHLYAYNSNGEVRWKFAASNGIWSTPVTDGKTVFISSMDRKLYAIDPGAEGKVLWTVDLGGSVVFSQVLGKDGNLYIGTLNNEIFSIASDSGKINWQVKTSGGVWSPVVVDNDKIFAGDQSGKVFALSSKDGSKIWETDAGSPVVGGLALTDKGLFVGTQNGDALCISVNGQKVWTQTVGGKLYATPVVSGNNVIFGVFEGDKSLAALDENGKLVWTFTPSK</sequence>
<dbReference type="Gene3D" id="2.40.10.480">
    <property type="match status" value="1"/>
</dbReference>
<dbReference type="PANTHER" id="PTHR34512">
    <property type="entry name" value="CELL SURFACE PROTEIN"/>
    <property type="match status" value="1"/>
</dbReference>
<dbReference type="AlphaFoldDB" id="A0A0P6WNR3"/>
<dbReference type="SUPFAM" id="SSF50969">
    <property type="entry name" value="YVTN repeat-like/Quinoprotein amine dehydrogenase"/>
    <property type="match status" value="1"/>
</dbReference>
<dbReference type="InterPro" id="IPR015943">
    <property type="entry name" value="WD40/YVTN_repeat-like_dom_sf"/>
</dbReference>
<name>A0A0P6WNR3_9CHLR</name>
<dbReference type="InterPro" id="IPR011044">
    <property type="entry name" value="Quino_amine_DH_bsu"/>
</dbReference>
<reference evidence="2 3" key="1">
    <citation type="submission" date="2015-07" db="EMBL/GenBank/DDBJ databases">
        <title>Genome sequence of Leptolinea tardivitalis DSM 16556.</title>
        <authorList>
            <person name="Hemp J."/>
            <person name="Ward L.M."/>
            <person name="Pace L.A."/>
            <person name="Fischer W.W."/>
        </authorList>
    </citation>
    <scope>NUCLEOTIDE SEQUENCE [LARGE SCALE GENOMIC DNA]</scope>
    <source>
        <strain evidence="2 3">YMTK-2</strain>
    </source>
</reference>
<evidence type="ECO:0000313" key="3">
    <source>
        <dbReference type="Proteomes" id="UP000050430"/>
    </source>
</evidence>
<feature type="domain" description="Pyrrolo-quinoline quinone repeat" evidence="1">
    <location>
        <begin position="168"/>
        <end position="298"/>
    </location>
</feature>
<dbReference type="Gene3D" id="2.130.10.10">
    <property type="entry name" value="YVTN repeat-like/Quinoprotein amine dehydrogenase"/>
    <property type="match status" value="2"/>
</dbReference>
<dbReference type="SUPFAM" id="SSF50998">
    <property type="entry name" value="Quinoprotein alcohol dehydrogenase-like"/>
    <property type="match status" value="2"/>
</dbReference>
<dbReference type="PANTHER" id="PTHR34512:SF30">
    <property type="entry name" value="OUTER MEMBRANE PROTEIN ASSEMBLY FACTOR BAMB"/>
    <property type="match status" value="1"/>
</dbReference>
<dbReference type="InterPro" id="IPR011047">
    <property type="entry name" value="Quinoprotein_ADH-like_sf"/>
</dbReference>
<dbReference type="Pfam" id="PF13360">
    <property type="entry name" value="PQQ_2"/>
    <property type="match status" value="1"/>
</dbReference>
<keyword evidence="3" id="KW-1185">Reference proteome</keyword>
<dbReference type="SMART" id="SM00564">
    <property type="entry name" value="PQQ"/>
    <property type="match status" value="8"/>
</dbReference>
<comment type="caution">
    <text evidence="2">The sequence shown here is derived from an EMBL/GenBank/DDBJ whole genome shotgun (WGS) entry which is preliminary data.</text>
</comment>
<accession>A0A0P6WNR3</accession>
<dbReference type="InterPro" id="IPR018391">
    <property type="entry name" value="PQQ_b-propeller_rpt"/>
</dbReference>
<protein>
    <recommendedName>
        <fullName evidence="1">Pyrrolo-quinoline quinone repeat domain-containing protein</fullName>
    </recommendedName>
</protein>
<dbReference type="STRING" id="229920.ADM99_09535"/>
<dbReference type="Proteomes" id="UP000050430">
    <property type="component" value="Unassembled WGS sequence"/>
</dbReference>
<evidence type="ECO:0000259" key="1">
    <source>
        <dbReference type="Pfam" id="PF13360"/>
    </source>
</evidence>
<gene>
    <name evidence="2" type="ORF">ADM99_09535</name>
</gene>
<proteinExistence type="predicted"/>
<evidence type="ECO:0000313" key="2">
    <source>
        <dbReference type="EMBL" id="KPL71697.1"/>
    </source>
</evidence>